<dbReference type="AlphaFoldDB" id="A0A9D1HCV8"/>
<gene>
    <name evidence="1" type="ORF">IAD12_04840</name>
</gene>
<proteinExistence type="predicted"/>
<reference evidence="1" key="2">
    <citation type="journal article" date="2021" name="PeerJ">
        <title>Extensive microbial diversity within the chicken gut microbiome revealed by metagenomics and culture.</title>
        <authorList>
            <person name="Gilroy R."/>
            <person name="Ravi A."/>
            <person name="Getino M."/>
            <person name="Pursley I."/>
            <person name="Horton D.L."/>
            <person name="Alikhan N.F."/>
            <person name="Baker D."/>
            <person name="Gharbi K."/>
            <person name="Hall N."/>
            <person name="Watson M."/>
            <person name="Adriaenssens E.M."/>
            <person name="Foster-Nyarko E."/>
            <person name="Jarju S."/>
            <person name="Secka A."/>
            <person name="Antonio M."/>
            <person name="Oren A."/>
            <person name="Chaudhuri R.R."/>
            <person name="La Ragione R."/>
            <person name="Hildebrand F."/>
            <person name="Pallen M.J."/>
        </authorList>
    </citation>
    <scope>NUCLEOTIDE SEQUENCE</scope>
    <source>
        <strain evidence="1">CHK176-22527</strain>
    </source>
</reference>
<protein>
    <submittedName>
        <fullName evidence="1">DUF3795 domain-containing protein</fullName>
    </submittedName>
</protein>
<dbReference type="Proteomes" id="UP000824159">
    <property type="component" value="Unassembled WGS sequence"/>
</dbReference>
<accession>A0A9D1HCV8</accession>
<comment type="caution">
    <text evidence="1">The sequence shown here is derived from an EMBL/GenBank/DDBJ whole genome shotgun (WGS) entry which is preliminary data.</text>
</comment>
<name>A0A9D1HCV8_9FIRM</name>
<sequence length="65" mass="7190">MFTNYICEGCRMEGTKTVFCENMCEIRKCALKKGFSICGDCSELKTCSIVGAIISNNPEALENLK</sequence>
<evidence type="ECO:0000313" key="1">
    <source>
        <dbReference type="EMBL" id="HIT99563.1"/>
    </source>
</evidence>
<dbReference type="Pfam" id="PF12675">
    <property type="entry name" value="DUF3795"/>
    <property type="match status" value="1"/>
</dbReference>
<evidence type="ECO:0000313" key="2">
    <source>
        <dbReference type="Proteomes" id="UP000824159"/>
    </source>
</evidence>
<dbReference type="EMBL" id="DVLX01000058">
    <property type="protein sequence ID" value="HIT99563.1"/>
    <property type="molecule type" value="Genomic_DNA"/>
</dbReference>
<organism evidence="1 2">
    <name type="scientific">Candidatus Allocopromorpha excrementavium</name>
    <dbReference type="NCBI Taxonomy" id="2840741"/>
    <lineage>
        <taxon>Bacteria</taxon>
        <taxon>Bacillati</taxon>
        <taxon>Bacillota</taxon>
        <taxon>Clostridia</taxon>
        <taxon>Eubacteriales</taxon>
        <taxon>Eubacteriaceae</taxon>
        <taxon>Eubacteriaceae incertae sedis</taxon>
        <taxon>Candidatus Allocopromorpha</taxon>
    </lineage>
</organism>
<reference evidence="1" key="1">
    <citation type="submission" date="2020-10" db="EMBL/GenBank/DDBJ databases">
        <authorList>
            <person name="Gilroy R."/>
        </authorList>
    </citation>
    <scope>NUCLEOTIDE SEQUENCE</scope>
    <source>
        <strain evidence="1">CHK176-22527</strain>
    </source>
</reference>
<dbReference type="InterPro" id="IPR024227">
    <property type="entry name" value="DUF3795"/>
</dbReference>